<keyword evidence="1" id="KW-1133">Transmembrane helix</keyword>
<evidence type="ECO:0000256" key="1">
    <source>
        <dbReference type="SAM" id="Phobius"/>
    </source>
</evidence>
<reference evidence="3 4" key="1">
    <citation type="submission" date="2019-11" db="EMBL/GenBank/DDBJ databases">
        <title>Pseudomonas karstica sp. nov. and Pseudomonas spelaei sp. nov. from karst caves.</title>
        <authorList>
            <person name="Zeman M."/>
        </authorList>
    </citation>
    <scope>NUCLEOTIDE SEQUENCE [LARGE SCALE GENOMIC DNA]</scope>
    <source>
        <strain evidence="3 4">CCM 7893</strain>
    </source>
</reference>
<gene>
    <name evidence="3" type="ORF">GNF76_15990</name>
</gene>
<evidence type="ECO:0000313" key="4">
    <source>
        <dbReference type="Proteomes" id="UP000438196"/>
    </source>
</evidence>
<name>A0A6I3WH51_9PSED</name>
<dbReference type="PRINTS" id="PR00111">
    <property type="entry name" value="ABHYDROLASE"/>
</dbReference>
<dbReference type="EMBL" id="WNNK01000012">
    <property type="protein sequence ID" value="MUF05856.1"/>
    <property type="molecule type" value="Genomic_DNA"/>
</dbReference>
<feature type="transmembrane region" description="Helical" evidence="1">
    <location>
        <begin position="6"/>
        <end position="26"/>
    </location>
</feature>
<keyword evidence="1" id="KW-0472">Membrane</keyword>
<evidence type="ECO:0000259" key="2">
    <source>
        <dbReference type="Pfam" id="PF00561"/>
    </source>
</evidence>
<dbReference type="InterPro" id="IPR050266">
    <property type="entry name" value="AB_hydrolase_sf"/>
</dbReference>
<keyword evidence="3" id="KW-0378">Hydrolase</keyword>
<dbReference type="OrthoDB" id="5853561at2"/>
<sequence length="332" mass="35773">MAVEWVVAAGVFVGASAVLWGISAWMTRRIEAAVPINGRFLEVDGERFHYVEEGKGPPLVMIHGLMGSSRNLTYALSAQLREHFRVITLDRPGSGYSTRHKGTPADLPAQARQVATFIKTLDLGQPLVLGHSLGGAISLALALDHPHAVSGVILVAPLTHPQPMLPLVFWSLAVRPAWLRRWVSHTLAAPLGMLTKGSVVKGVFAPEVAPDDFATRGGGLLGMRPDNFYAASSEIALVNDYLPEMVKRYPQLSLPMGLIYGSQDKALDFRKHGQALADKVPGLKLQLVDGAGHMLPITVPERVAALVEQVAKRARPAQNATILHPPFAQASK</sequence>
<comment type="caution">
    <text evidence="3">The sequence shown here is derived from an EMBL/GenBank/DDBJ whole genome shotgun (WGS) entry which is preliminary data.</text>
</comment>
<dbReference type="AlphaFoldDB" id="A0A6I3WH51"/>
<dbReference type="Pfam" id="PF00561">
    <property type="entry name" value="Abhydrolase_1"/>
    <property type="match status" value="1"/>
</dbReference>
<dbReference type="Gene3D" id="3.40.50.1820">
    <property type="entry name" value="alpha/beta hydrolase"/>
    <property type="match status" value="1"/>
</dbReference>
<feature type="domain" description="AB hydrolase-1" evidence="2">
    <location>
        <begin position="57"/>
        <end position="297"/>
    </location>
</feature>
<organism evidence="3 4">
    <name type="scientific">Pseudomonas spelaei</name>
    <dbReference type="NCBI Taxonomy" id="1055469"/>
    <lineage>
        <taxon>Bacteria</taxon>
        <taxon>Pseudomonadati</taxon>
        <taxon>Pseudomonadota</taxon>
        <taxon>Gammaproteobacteria</taxon>
        <taxon>Pseudomonadales</taxon>
        <taxon>Pseudomonadaceae</taxon>
        <taxon>Pseudomonas</taxon>
    </lineage>
</organism>
<keyword evidence="1" id="KW-0812">Transmembrane</keyword>
<dbReference type="SUPFAM" id="SSF53474">
    <property type="entry name" value="alpha/beta-Hydrolases"/>
    <property type="match status" value="1"/>
</dbReference>
<proteinExistence type="predicted"/>
<dbReference type="GO" id="GO:0016787">
    <property type="term" value="F:hydrolase activity"/>
    <property type="evidence" value="ECO:0007669"/>
    <property type="project" value="UniProtKB-KW"/>
</dbReference>
<dbReference type="Proteomes" id="UP000438196">
    <property type="component" value="Unassembled WGS sequence"/>
</dbReference>
<dbReference type="InterPro" id="IPR000073">
    <property type="entry name" value="AB_hydrolase_1"/>
</dbReference>
<dbReference type="PANTHER" id="PTHR43798">
    <property type="entry name" value="MONOACYLGLYCEROL LIPASE"/>
    <property type="match status" value="1"/>
</dbReference>
<keyword evidence="4" id="KW-1185">Reference proteome</keyword>
<dbReference type="InterPro" id="IPR029058">
    <property type="entry name" value="AB_hydrolase_fold"/>
</dbReference>
<protein>
    <submittedName>
        <fullName evidence="3">Alpha/beta fold hydrolase</fullName>
    </submittedName>
</protein>
<evidence type="ECO:0000313" key="3">
    <source>
        <dbReference type="EMBL" id="MUF05856.1"/>
    </source>
</evidence>
<dbReference type="RefSeq" id="WP_155584110.1">
    <property type="nucleotide sequence ID" value="NZ_JBHSTH010000034.1"/>
</dbReference>
<accession>A0A6I3WH51</accession>